<feature type="compositionally biased region" description="Low complexity" evidence="1">
    <location>
        <begin position="9"/>
        <end position="26"/>
    </location>
</feature>
<evidence type="ECO:0000313" key="2">
    <source>
        <dbReference type="EMBL" id="KAE8255237.1"/>
    </source>
</evidence>
<evidence type="ECO:0000313" key="3">
    <source>
        <dbReference type="Proteomes" id="UP000077684"/>
    </source>
</evidence>
<feature type="compositionally biased region" description="Acidic residues" evidence="1">
    <location>
        <begin position="405"/>
        <end position="435"/>
    </location>
</feature>
<organism evidence="2 3">
    <name type="scientific">Tilletia controversa</name>
    <name type="common">dwarf bunt fungus</name>
    <dbReference type="NCBI Taxonomy" id="13291"/>
    <lineage>
        <taxon>Eukaryota</taxon>
        <taxon>Fungi</taxon>
        <taxon>Dikarya</taxon>
        <taxon>Basidiomycota</taxon>
        <taxon>Ustilaginomycotina</taxon>
        <taxon>Exobasidiomycetes</taxon>
        <taxon>Tilletiales</taxon>
        <taxon>Tilletiaceae</taxon>
        <taxon>Tilletia</taxon>
    </lineage>
</organism>
<feature type="compositionally biased region" description="Basic and acidic residues" evidence="1">
    <location>
        <begin position="542"/>
        <end position="552"/>
    </location>
</feature>
<sequence length="629" mass="67828">MAKKKSAAAKKGIAGTSSSSTGATGPVTAGTVATASTAKTTSTTPAPASHTTLQTSLLRCAALCVASKSALRSQEIPISNTPLDELPTHEQILSDARALFKRLSSTANALALAVKVSGAQSKVDSAKGTSSAGQTGVDNPLAGLDSGSIAAAQAQLDLLTTDILPKLVYVSRKVTKEGFVQHDSHTDDQGPHNSCAHMGGLGQAFDKAINRAVRETVDSVDSFIECFMDLKTRSALLASEQARYKAAVQRGDEMSTPPRPPAYPRIENLSPSALRKRALIRYDSLFKLCERLADPTPPAESPIVASDYKHLFKSDEDEGEDAGDRINEFEVTLAQNYMQAHIRGLPRDNWEALQRFHDTRTHQLGDAVREIREALIWSEQKETEDAAAEGGAPKQTAVVKKDEPAAEDEEEDDDDDEDEDDEDDDDDFEDDFDDLDDMDEYAAADIDRAKRALPVVENVIRAHNLLGTIFRDPAARLSFAEVPRYLFDNLSEQADDLVADVDNMIGVCIYAGDAVVDARHAAEQLGLKEGKKENGDGDGDDDKGKKGEEEGKTGGPYDAAIAEELEEDAEMVFAEHLVAFAQNGMAIATHGIEVAVREEELTALAKVAEQIEATCKEAVGEERWLSLQD</sequence>
<dbReference type="Proteomes" id="UP000077684">
    <property type="component" value="Unassembled WGS sequence"/>
</dbReference>
<feature type="region of interest" description="Disordered" evidence="1">
    <location>
        <begin position="1"/>
        <end position="26"/>
    </location>
</feature>
<dbReference type="AlphaFoldDB" id="A0A8X7N188"/>
<gene>
    <name evidence="2" type="ORF">A4X06_0g535</name>
</gene>
<reference evidence="2" key="2">
    <citation type="journal article" date="2019" name="IMA Fungus">
        <title>Genome sequencing and comparison of five Tilletia species to identify candidate genes for the detection of regulated species infecting wheat.</title>
        <authorList>
            <person name="Nguyen H.D.T."/>
            <person name="Sultana T."/>
            <person name="Kesanakurti P."/>
            <person name="Hambleton S."/>
        </authorList>
    </citation>
    <scope>NUCLEOTIDE SEQUENCE</scope>
    <source>
        <strain evidence="2">DAOMC 236426</strain>
    </source>
</reference>
<feature type="region of interest" description="Disordered" evidence="1">
    <location>
        <begin position="381"/>
        <end position="435"/>
    </location>
</feature>
<dbReference type="Gene3D" id="1.20.1410.10">
    <property type="entry name" value="I/LWEQ domain"/>
    <property type="match status" value="1"/>
</dbReference>
<accession>A0A8X7N188</accession>
<feature type="region of interest" description="Disordered" evidence="1">
    <location>
        <begin position="527"/>
        <end position="557"/>
    </location>
</feature>
<feature type="region of interest" description="Disordered" evidence="1">
    <location>
        <begin position="248"/>
        <end position="267"/>
    </location>
</feature>
<evidence type="ECO:0000256" key="1">
    <source>
        <dbReference type="SAM" id="MobiDB-lite"/>
    </source>
</evidence>
<protein>
    <submittedName>
        <fullName evidence="2">Uncharacterized protein</fullName>
    </submittedName>
</protein>
<reference evidence="2" key="1">
    <citation type="submission" date="2016-04" db="EMBL/GenBank/DDBJ databases">
        <authorList>
            <person name="Nguyen H.D."/>
            <person name="Samba Siva P."/>
            <person name="Cullis J."/>
            <person name="Levesque C.A."/>
            <person name="Hambleton S."/>
        </authorList>
    </citation>
    <scope>NUCLEOTIDE SEQUENCE</scope>
    <source>
        <strain evidence="2">DAOMC 236426</strain>
    </source>
</reference>
<keyword evidence="3" id="KW-1185">Reference proteome</keyword>
<name>A0A8X7N188_9BASI</name>
<dbReference type="EMBL" id="LWDE02000027">
    <property type="protein sequence ID" value="KAE8255237.1"/>
    <property type="molecule type" value="Genomic_DNA"/>
</dbReference>
<proteinExistence type="predicted"/>
<comment type="caution">
    <text evidence="2">The sequence shown here is derived from an EMBL/GenBank/DDBJ whole genome shotgun (WGS) entry which is preliminary data.</text>
</comment>